<dbReference type="PANTHER" id="PTHR33154:SF33">
    <property type="entry name" value="TRANSCRIPTIONAL REPRESSOR SDPR"/>
    <property type="match status" value="1"/>
</dbReference>
<keyword evidence="2" id="KW-0238">DNA-binding</keyword>
<dbReference type="InterPro" id="IPR036390">
    <property type="entry name" value="WH_DNA-bd_sf"/>
</dbReference>
<protein>
    <submittedName>
        <fullName evidence="5">Transcriptional regulator</fullName>
    </submittedName>
</protein>
<dbReference type="KEGG" id="pprt:ET464_16070"/>
<evidence type="ECO:0000256" key="1">
    <source>
        <dbReference type="ARBA" id="ARBA00023015"/>
    </source>
</evidence>
<dbReference type="PANTHER" id="PTHR33154">
    <property type="entry name" value="TRANSCRIPTIONAL REGULATOR, ARSR FAMILY"/>
    <property type="match status" value="1"/>
</dbReference>
<dbReference type="InterPro" id="IPR011991">
    <property type="entry name" value="ArsR-like_HTH"/>
</dbReference>
<evidence type="ECO:0000313" key="6">
    <source>
        <dbReference type="Proteomes" id="UP000293568"/>
    </source>
</evidence>
<organism evidence="5 6">
    <name type="scientific">Paenibacillus protaetiae</name>
    <dbReference type="NCBI Taxonomy" id="2509456"/>
    <lineage>
        <taxon>Bacteria</taxon>
        <taxon>Bacillati</taxon>
        <taxon>Bacillota</taxon>
        <taxon>Bacilli</taxon>
        <taxon>Bacillales</taxon>
        <taxon>Paenibacillaceae</taxon>
        <taxon>Paenibacillus</taxon>
    </lineage>
</organism>
<evidence type="ECO:0000256" key="2">
    <source>
        <dbReference type="ARBA" id="ARBA00023125"/>
    </source>
</evidence>
<gene>
    <name evidence="5" type="ORF">ET464_16070</name>
</gene>
<dbReference type="Proteomes" id="UP000293568">
    <property type="component" value="Chromosome"/>
</dbReference>
<dbReference type="OrthoDB" id="2646147at2"/>
<dbReference type="GO" id="GO:0003677">
    <property type="term" value="F:DNA binding"/>
    <property type="evidence" value="ECO:0007669"/>
    <property type="project" value="UniProtKB-KW"/>
</dbReference>
<dbReference type="SMART" id="SM00418">
    <property type="entry name" value="HTH_ARSR"/>
    <property type="match status" value="1"/>
</dbReference>
<dbReference type="PROSITE" id="PS50987">
    <property type="entry name" value="HTH_ARSR_2"/>
    <property type="match status" value="1"/>
</dbReference>
<keyword evidence="1" id="KW-0805">Transcription regulation</keyword>
<dbReference type="Gene3D" id="1.10.10.10">
    <property type="entry name" value="Winged helix-like DNA-binding domain superfamily/Winged helix DNA-binding domain"/>
    <property type="match status" value="1"/>
</dbReference>
<dbReference type="AlphaFoldDB" id="A0A4P6F073"/>
<dbReference type="InterPro" id="IPR001845">
    <property type="entry name" value="HTH_ArsR_DNA-bd_dom"/>
</dbReference>
<keyword evidence="6" id="KW-1185">Reference proteome</keyword>
<evidence type="ECO:0000313" key="5">
    <source>
        <dbReference type="EMBL" id="QAY68566.1"/>
    </source>
</evidence>
<evidence type="ECO:0000256" key="3">
    <source>
        <dbReference type="ARBA" id="ARBA00023163"/>
    </source>
</evidence>
<sequence length="289" mass="33763">MASLHTYINRGSHKKIDLPLSWIEETSSKLTPELNEALQRMKLDDEWKSAYLLAMLCPDKKSAEQFLGWLDKLDTKQMKALFAEYSHPYPDDLEQYRTRITALLREWHLQYFSKLDPAIGHALEQEAKARSKMLQKLPAESAIDETTNGLMFRPLPGMSQLILIPQYHFQPRNIVYHFDHYIVCFYNARLYFGDPDTIPTPDLNLLRSLGEKNRLKILRYVAEKPRTFIEIVRYLGLSKGITHDHLAKLRNAGLLYAHLEGENVTEYSIRTKSIYQVENKLLHYIEARP</sequence>
<reference evidence="5 6" key="1">
    <citation type="submission" date="2019-01" db="EMBL/GenBank/DDBJ databases">
        <title>Genome sequencing of strain FW100M-2.</title>
        <authorList>
            <person name="Heo J."/>
            <person name="Kim S.-J."/>
            <person name="Kim J.-S."/>
            <person name="Hong S.-B."/>
            <person name="Kwon S.-W."/>
        </authorList>
    </citation>
    <scope>NUCLEOTIDE SEQUENCE [LARGE SCALE GENOMIC DNA]</scope>
    <source>
        <strain evidence="5 6">FW100M-2</strain>
    </source>
</reference>
<keyword evidence="3" id="KW-0804">Transcription</keyword>
<dbReference type="Pfam" id="PF01022">
    <property type="entry name" value="HTH_5"/>
    <property type="match status" value="1"/>
</dbReference>
<name>A0A4P6F073_9BACL</name>
<dbReference type="InterPro" id="IPR036388">
    <property type="entry name" value="WH-like_DNA-bd_sf"/>
</dbReference>
<accession>A0A4P6F073</accession>
<dbReference type="GO" id="GO:0003700">
    <property type="term" value="F:DNA-binding transcription factor activity"/>
    <property type="evidence" value="ECO:0007669"/>
    <property type="project" value="InterPro"/>
</dbReference>
<dbReference type="InterPro" id="IPR051081">
    <property type="entry name" value="HTH_MetalResp_TranReg"/>
</dbReference>
<dbReference type="SUPFAM" id="SSF46785">
    <property type="entry name" value="Winged helix' DNA-binding domain"/>
    <property type="match status" value="1"/>
</dbReference>
<feature type="domain" description="HTH arsR-type" evidence="4">
    <location>
        <begin position="194"/>
        <end position="288"/>
    </location>
</feature>
<proteinExistence type="predicted"/>
<dbReference type="EMBL" id="CP035492">
    <property type="protein sequence ID" value="QAY68566.1"/>
    <property type="molecule type" value="Genomic_DNA"/>
</dbReference>
<dbReference type="CDD" id="cd00090">
    <property type="entry name" value="HTH_ARSR"/>
    <property type="match status" value="1"/>
</dbReference>
<evidence type="ECO:0000259" key="4">
    <source>
        <dbReference type="PROSITE" id="PS50987"/>
    </source>
</evidence>